<dbReference type="Proteomes" id="UP001163823">
    <property type="component" value="Chromosome 4"/>
</dbReference>
<keyword evidence="3" id="KW-1185">Reference proteome</keyword>
<proteinExistence type="predicted"/>
<dbReference type="EMBL" id="JARAOO010000004">
    <property type="protein sequence ID" value="KAJ7972184.1"/>
    <property type="molecule type" value="Genomic_DNA"/>
</dbReference>
<dbReference type="KEGG" id="qsa:O6P43_010114"/>
<accession>A0AAD7PZN6</accession>
<evidence type="ECO:0000313" key="2">
    <source>
        <dbReference type="EMBL" id="KAJ7972184.1"/>
    </source>
</evidence>
<evidence type="ECO:0000313" key="3">
    <source>
        <dbReference type="Proteomes" id="UP001163823"/>
    </source>
</evidence>
<name>A0AAD7PZN6_QUISA</name>
<sequence>MYAPSCASEAHGGHIKGSDRSGRFSSFPSTQFCQGTYFSVCFPLPIKTPPEQSPEEVAHASTHGCQWRPCKIRTFQIYIGPGSDPTMFDSDPNPTKAHLLSPNQLQQQLGRETYLLPATIV</sequence>
<dbReference type="AlphaFoldDB" id="A0AAD7PZN6"/>
<reference evidence="2" key="1">
    <citation type="journal article" date="2023" name="Science">
        <title>Elucidation of the pathway for biosynthesis of saponin adjuvants from the soapbark tree.</title>
        <authorList>
            <person name="Reed J."/>
            <person name="Orme A."/>
            <person name="El-Demerdash A."/>
            <person name="Owen C."/>
            <person name="Martin L.B.B."/>
            <person name="Misra R.C."/>
            <person name="Kikuchi S."/>
            <person name="Rejzek M."/>
            <person name="Martin A.C."/>
            <person name="Harkess A."/>
            <person name="Leebens-Mack J."/>
            <person name="Louveau T."/>
            <person name="Stephenson M.J."/>
            <person name="Osbourn A."/>
        </authorList>
    </citation>
    <scope>NUCLEOTIDE SEQUENCE</scope>
    <source>
        <strain evidence="2">S10</strain>
    </source>
</reference>
<feature type="region of interest" description="Disordered" evidence="1">
    <location>
        <begin position="1"/>
        <end position="24"/>
    </location>
</feature>
<organism evidence="2 3">
    <name type="scientific">Quillaja saponaria</name>
    <name type="common">Soap bark tree</name>
    <dbReference type="NCBI Taxonomy" id="32244"/>
    <lineage>
        <taxon>Eukaryota</taxon>
        <taxon>Viridiplantae</taxon>
        <taxon>Streptophyta</taxon>
        <taxon>Embryophyta</taxon>
        <taxon>Tracheophyta</taxon>
        <taxon>Spermatophyta</taxon>
        <taxon>Magnoliopsida</taxon>
        <taxon>eudicotyledons</taxon>
        <taxon>Gunneridae</taxon>
        <taxon>Pentapetalae</taxon>
        <taxon>rosids</taxon>
        <taxon>fabids</taxon>
        <taxon>Fabales</taxon>
        <taxon>Quillajaceae</taxon>
        <taxon>Quillaja</taxon>
    </lineage>
</organism>
<gene>
    <name evidence="2" type="ORF">O6P43_010114</name>
</gene>
<protein>
    <submittedName>
        <fullName evidence="2">Uncharacterized protein</fullName>
    </submittedName>
</protein>
<comment type="caution">
    <text evidence="2">The sequence shown here is derived from an EMBL/GenBank/DDBJ whole genome shotgun (WGS) entry which is preliminary data.</text>
</comment>
<evidence type="ECO:0000256" key="1">
    <source>
        <dbReference type="SAM" id="MobiDB-lite"/>
    </source>
</evidence>